<dbReference type="InterPro" id="IPR051532">
    <property type="entry name" value="Ester_Hydrolysis_Enzymes"/>
</dbReference>
<evidence type="ECO:0000259" key="1">
    <source>
        <dbReference type="Pfam" id="PF13472"/>
    </source>
</evidence>
<dbReference type="GO" id="GO:0016787">
    <property type="term" value="F:hydrolase activity"/>
    <property type="evidence" value="ECO:0007669"/>
    <property type="project" value="UniProtKB-KW"/>
</dbReference>
<sequence>MKKIVLFGDSLAAGYYEGASTNMLDEITIKELTGMGFPGYQIVNLGVPGETSAEGLNRVDQAVAENPDFVAIMLGSNDSLNQSATPEEYAKTMKQIIGKFPAEKVIILSPSYVDEQVCADGNNQRQQEYVAALKEAAGEMGVNMIDLYHHMTVYPVPTEFLGSDGLHPSEEGYDFIGALIARDIKNKLLG</sequence>
<accession>A0ABS6TFX4</accession>
<organism evidence="2 3">
    <name type="scientific">Enterococcus alishanensis</name>
    <dbReference type="NCBI Taxonomy" id="1303817"/>
    <lineage>
        <taxon>Bacteria</taxon>
        <taxon>Bacillati</taxon>
        <taxon>Bacillota</taxon>
        <taxon>Bacilli</taxon>
        <taxon>Lactobacillales</taxon>
        <taxon>Enterococcaceae</taxon>
        <taxon>Enterococcus</taxon>
    </lineage>
</organism>
<evidence type="ECO:0000313" key="2">
    <source>
        <dbReference type="EMBL" id="MBV7391833.1"/>
    </source>
</evidence>
<dbReference type="Proteomes" id="UP000774130">
    <property type="component" value="Unassembled WGS sequence"/>
</dbReference>
<dbReference type="RefSeq" id="WP_218327043.1">
    <property type="nucleotide sequence ID" value="NZ_JAHUZB010000006.1"/>
</dbReference>
<evidence type="ECO:0000313" key="3">
    <source>
        <dbReference type="Proteomes" id="UP000774130"/>
    </source>
</evidence>
<dbReference type="InterPro" id="IPR008265">
    <property type="entry name" value="Lipase_GDSL_AS"/>
</dbReference>
<name>A0ABS6TFX4_9ENTE</name>
<protein>
    <submittedName>
        <fullName evidence="2">SGNH/GDSL hydrolase family protein</fullName>
    </submittedName>
</protein>
<comment type="caution">
    <text evidence="2">The sequence shown here is derived from an EMBL/GenBank/DDBJ whole genome shotgun (WGS) entry which is preliminary data.</text>
</comment>
<dbReference type="Pfam" id="PF13472">
    <property type="entry name" value="Lipase_GDSL_2"/>
    <property type="match status" value="1"/>
</dbReference>
<dbReference type="InterPro" id="IPR013830">
    <property type="entry name" value="SGNH_hydro"/>
</dbReference>
<keyword evidence="3" id="KW-1185">Reference proteome</keyword>
<dbReference type="EMBL" id="JAHUZB010000006">
    <property type="protein sequence ID" value="MBV7391833.1"/>
    <property type="molecule type" value="Genomic_DNA"/>
</dbReference>
<dbReference type="PANTHER" id="PTHR30383">
    <property type="entry name" value="THIOESTERASE 1/PROTEASE 1/LYSOPHOSPHOLIPASE L1"/>
    <property type="match status" value="1"/>
</dbReference>
<gene>
    <name evidence="2" type="ORF">KUA55_14180</name>
</gene>
<proteinExistence type="predicted"/>
<keyword evidence="2" id="KW-0378">Hydrolase</keyword>
<reference evidence="2 3" key="1">
    <citation type="submission" date="2021-06" db="EMBL/GenBank/DDBJ databases">
        <title>Enterococcus alishanensis sp. nov., a novel lactic acid bacterium isolated from fresh coffee beans.</title>
        <authorList>
            <person name="Chen Y.-S."/>
        </authorList>
    </citation>
    <scope>NUCLEOTIDE SEQUENCE [LARGE SCALE GENOMIC DNA]</scope>
    <source>
        <strain evidence="2 3">ALS3</strain>
    </source>
</reference>
<dbReference type="PANTHER" id="PTHR30383:SF29">
    <property type="entry name" value="SGNH HYDROLASE-TYPE ESTERASE DOMAIN-CONTAINING PROTEIN"/>
    <property type="match status" value="1"/>
</dbReference>
<dbReference type="PROSITE" id="PS01098">
    <property type="entry name" value="LIPASE_GDSL_SER"/>
    <property type="match status" value="1"/>
</dbReference>
<feature type="domain" description="SGNH hydrolase-type esterase" evidence="1">
    <location>
        <begin position="6"/>
        <end position="174"/>
    </location>
</feature>